<proteinExistence type="predicted"/>
<sequence length="162" mass="18820">MFPHSHSSPVNLHSNKSDVEATALCLALTEQNLTLFNQQFPPYKEFKKENTLLFVKEQQPIIEQERLLKEQQRIASSFSIQSDPTILESEKVIDTEKHQTKAKRLSKFSWPFRPHKLSQNKVKRQHRWICIPFDRLSPLLPTAKQDDFATFAYPLSSTQAAI</sequence>
<protein>
    <submittedName>
        <fullName evidence="1">Uncharacterized protein</fullName>
    </submittedName>
</protein>
<accession>A0A1X0QZC5</accession>
<dbReference type="AlphaFoldDB" id="A0A1X0QZC5"/>
<dbReference type="EMBL" id="KV921952">
    <property type="protein sequence ID" value="ORE05127.1"/>
    <property type="molecule type" value="Genomic_DNA"/>
</dbReference>
<dbReference type="Proteomes" id="UP000242414">
    <property type="component" value="Unassembled WGS sequence"/>
</dbReference>
<name>A0A1X0QZC5_RHIZD</name>
<dbReference type="OrthoDB" id="10274733at2759"/>
<dbReference type="VEuPathDB" id="FungiDB:BCV72DRAFT_306663"/>
<reference evidence="1" key="1">
    <citation type="journal article" date="2016" name="Proc. Natl. Acad. Sci. U.S.A.">
        <title>Lipid metabolic changes in an early divergent fungus govern the establishment of a mutualistic symbiosis with endobacteria.</title>
        <authorList>
            <person name="Lastovetsky O.A."/>
            <person name="Gaspar M.L."/>
            <person name="Mondo S.J."/>
            <person name="LaButti K.M."/>
            <person name="Sandor L."/>
            <person name="Grigoriev I.V."/>
            <person name="Henry S.A."/>
            <person name="Pawlowska T.E."/>
        </authorList>
    </citation>
    <scope>NUCLEOTIDE SEQUENCE [LARGE SCALE GENOMIC DNA]</scope>
    <source>
        <strain evidence="1">ATCC 52814</strain>
    </source>
</reference>
<evidence type="ECO:0000313" key="1">
    <source>
        <dbReference type="EMBL" id="ORE05127.1"/>
    </source>
</evidence>
<gene>
    <name evidence="1" type="ORF">BCV72DRAFT_306663</name>
</gene>
<organism evidence="1">
    <name type="scientific">Rhizopus microsporus var. microsporus</name>
    <dbReference type="NCBI Taxonomy" id="86635"/>
    <lineage>
        <taxon>Eukaryota</taxon>
        <taxon>Fungi</taxon>
        <taxon>Fungi incertae sedis</taxon>
        <taxon>Mucoromycota</taxon>
        <taxon>Mucoromycotina</taxon>
        <taxon>Mucoromycetes</taxon>
        <taxon>Mucorales</taxon>
        <taxon>Mucorineae</taxon>
        <taxon>Rhizopodaceae</taxon>
        <taxon>Rhizopus</taxon>
    </lineage>
</organism>